<evidence type="ECO:0000259" key="7">
    <source>
        <dbReference type="Pfam" id="PF02803"/>
    </source>
</evidence>
<dbReference type="PANTHER" id="PTHR18919">
    <property type="entry name" value="ACETYL-COA C-ACYLTRANSFERASE"/>
    <property type="match status" value="1"/>
</dbReference>
<dbReference type="GO" id="GO:0016747">
    <property type="term" value="F:acyltransferase activity, transferring groups other than amino-acyl groups"/>
    <property type="evidence" value="ECO:0007669"/>
    <property type="project" value="InterPro"/>
</dbReference>
<protein>
    <submittedName>
        <fullName evidence="9">Thiolase_N domain-containing protein</fullName>
    </submittedName>
</protein>
<comment type="similarity">
    <text evidence="1 4">Belongs to the thiolase-like superfamily. Thiolase family.</text>
</comment>
<dbReference type="Gene3D" id="3.40.47.10">
    <property type="match status" value="2"/>
</dbReference>
<evidence type="ECO:0000313" key="8">
    <source>
        <dbReference type="Proteomes" id="UP000095280"/>
    </source>
</evidence>
<dbReference type="InterPro" id="IPR020616">
    <property type="entry name" value="Thiolase_N"/>
</dbReference>
<sequence length="384" mass="40724">MSEAVTCKTGGAPDAVVRQVVLVSAVRTPVGKVLWARWPKCLPTSLAPSASERSCAGRNDLSPADVDEVVLGQVLTSGAGQNPARQAAKLAGIPVDAHLVNMLCGSSLRAVVTACQAIQCGSSDLVVADSLMCDGLTDGIQLPSTWDVTAENVARRYGDNFACLSAEQSRKGSALSDLFKEESCCPRPPPRRRLDQQEPLLPSRRIPAPRHHRGRIEVVEAQLPEDAEATVTAGNSSGINDGAPPPCCSPRRRRLRNGACRSWPGWCSYGQAGVEPDYMGMGPVPAIRKALSRAGWSTKDVDLFELNEAFAAQAVARAGFGRGPGLTSAAARSPWATPSLLRRAHPGHPGAPDAPPVSQAGLRSRLHRRRHGHRVCLELPSSSD</sequence>
<evidence type="ECO:0000256" key="5">
    <source>
        <dbReference type="SAM" id="MobiDB-lite"/>
    </source>
</evidence>
<feature type="domain" description="Thiolase N-terminal" evidence="6">
    <location>
        <begin position="20"/>
        <end position="128"/>
    </location>
</feature>
<dbReference type="PANTHER" id="PTHR18919:SF107">
    <property type="entry name" value="ACETYL-COA ACETYLTRANSFERASE, CYTOSOLIC"/>
    <property type="match status" value="1"/>
</dbReference>
<dbReference type="AlphaFoldDB" id="A0A1I8FG63"/>
<dbReference type="InterPro" id="IPR020617">
    <property type="entry name" value="Thiolase_C"/>
</dbReference>
<dbReference type="Pfam" id="PF02803">
    <property type="entry name" value="Thiolase_C"/>
    <property type="match status" value="1"/>
</dbReference>
<feature type="domain" description="Thiolase C-terminal" evidence="7">
    <location>
        <begin position="268"/>
        <end position="316"/>
    </location>
</feature>
<evidence type="ECO:0000313" key="9">
    <source>
        <dbReference type="WBParaSite" id="maker-unitig_33348-snap-gene-0.1-mRNA-1"/>
    </source>
</evidence>
<dbReference type="Pfam" id="PF00108">
    <property type="entry name" value="Thiolase_N"/>
    <property type="match status" value="1"/>
</dbReference>
<dbReference type="InterPro" id="IPR020615">
    <property type="entry name" value="Thiolase_acyl_enz_int_AS"/>
</dbReference>
<feature type="region of interest" description="Disordered" evidence="5">
    <location>
        <begin position="340"/>
        <end position="359"/>
    </location>
</feature>
<keyword evidence="2 4" id="KW-0808">Transferase</keyword>
<organism evidence="8 9">
    <name type="scientific">Macrostomum lignano</name>
    <dbReference type="NCBI Taxonomy" id="282301"/>
    <lineage>
        <taxon>Eukaryota</taxon>
        <taxon>Metazoa</taxon>
        <taxon>Spiralia</taxon>
        <taxon>Lophotrochozoa</taxon>
        <taxon>Platyhelminthes</taxon>
        <taxon>Rhabditophora</taxon>
        <taxon>Macrostomorpha</taxon>
        <taxon>Macrostomida</taxon>
        <taxon>Macrostomidae</taxon>
        <taxon>Macrostomum</taxon>
    </lineage>
</organism>
<name>A0A1I8FG63_9PLAT</name>
<feature type="region of interest" description="Disordered" evidence="5">
    <location>
        <begin position="182"/>
        <end position="207"/>
    </location>
</feature>
<keyword evidence="3 4" id="KW-0012">Acyltransferase</keyword>
<dbReference type="WBParaSite" id="maker-unitig_33348-snap-gene-0.1-mRNA-1">
    <property type="protein sequence ID" value="maker-unitig_33348-snap-gene-0.1-mRNA-1"/>
    <property type="gene ID" value="maker-unitig_33348-snap-gene-0.1"/>
</dbReference>
<keyword evidence="8" id="KW-1185">Reference proteome</keyword>
<evidence type="ECO:0000256" key="2">
    <source>
        <dbReference type="ARBA" id="ARBA00022679"/>
    </source>
</evidence>
<evidence type="ECO:0000256" key="4">
    <source>
        <dbReference type="RuleBase" id="RU003557"/>
    </source>
</evidence>
<reference evidence="9" key="1">
    <citation type="submission" date="2016-11" db="UniProtKB">
        <authorList>
            <consortium name="WormBaseParasite"/>
        </authorList>
    </citation>
    <scope>IDENTIFICATION</scope>
</reference>
<evidence type="ECO:0000256" key="3">
    <source>
        <dbReference type="ARBA" id="ARBA00023315"/>
    </source>
</evidence>
<dbReference type="InterPro" id="IPR016039">
    <property type="entry name" value="Thiolase-like"/>
</dbReference>
<dbReference type="PROSITE" id="PS00098">
    <property type="entry name" value="THIOLASE_1"/>
    <property type="match status" value="1"/>
</dbReference>
<evidence type="ECO:0000256" key="1">
    <source>
        <dbReference type="ARBA" id="ARBA00010982"/>
    </source>
</evidence>
<accession>A0A1I8FG63</accession>
<proteinExistence type="inferred from homology"/>
<dbReference type="Proteomes" id="UP000095280">
    <property type="component" value="Unplaced"/>
</dbReference>
<evidence type="ECO:0000259" key="6">
    <source>
        <dbReference type="Pfam" id="PF00108"/>
    </source>
</evidence>
<dbReference type="SUPFAM" id="SSF53901">
    <property type="entry name" value="Thiolase-like"/>
    <property type="match status" value="2"/>
</dbReference>